<evidence type="ECO:0008006" key="3">
    <source>
        <dbReference type="Google" id="ProtNLM"/>
    </source>
</evidence>
<keyword evidence="2" id="KW-1185">Reference proteome</keyword>
<organism evidence="1 2">
    <name type="scientific">Solidesulfovibrio aerotolerans</name>
    <dbReference type="NCBI Taxonomy" id="295255"/>
    <lineage>
        <taxon>Bacteria</taxon>
        <taxon>Pseudomonadati</taxon>
        <taxon>Thermodesulfobacteriota</taxon>
        <taxon>Desulfovibrionia</taxon>
        <taxon>Desulfovibrionales</taxon>
        <taxon>Desulfovibrionaceae</taxon>
        <taxon>Solidesulfovibrio</taxon>
    </lineage>
</organism>
<sequence>MAFDPDTTTVLDLVAAHPSTEAVFRRYDAAAGCCLLCQGLFETVAGLAVRFGLDGKMLTTDLIQAIRKEK</sequence>
<evidence type="ECO:0000313" key="1">
    <source>
        <dbReference type="EMBL" id="MYL82238.1"/>
    </source>
</evidence>
<evidence type="ECO:0000313" key="2">
    <source>
        <dbReference type="Proteomes" id="UP000482487"/>
    </source>
</evidence>
<proteinExistence type="predicted"/>
<dbReference type="Proteomes" id="UP000482487">
    <property type="component" value="Unassembled WGS sequence"/>
</dbReference>
<gene>
    <name evidence="1" type="ORF">GTA51_03685</name>
</gene>
<comment type="caution">
    <text evidence="1">The sequence shown here is derived from an EMBL/GenBank/DDBJ whole genome shotgun (WGS) entry which is preliminary data.</text>
</comment>
<dbReference type="EMBL" id="WVUD01000003">
    <property type="protein sequence ID" value="MYL82238.1"/>
    <property type="molecule type" value="Genomic_DNA"/>
</dbReference>
<name>A0A7C9J7H9_9BACT</name>
<accession>A0A7C9J7H9</accession>
<dbReference type="AlphaFoldDB" id="A0A7C9J7H9"/>
<dbReference type="Gene3D" id="1.10.3910.10">
    <property type="entry name" value="SP0561-like"/>
    <property type="match status" value="1"/>
</dbReference>
<dbReference type="OrthoDB" id="15017at2"/>
<reference evidence="1 2" key="1">
    <citation type="submission" date="2020-01" db="EMBL/GenBank/DDBJ databases">
        <title>Genome sequence of Desulfovibrio aerotolerans DSM 16695(T).</title>
        <authorList>
            <person name="Karnachuk O."/>
            <person name="Avakyan M."/>
            <person name="Mardanov A."/>
            <person name="Kadnikov V."/>
            <person name="Ravin N."/>
        </authorList>
    </citation>
    <scope>NUCLEOTIDE SEQUENCE [LARGE SCALE GENOMIC DNA]</scope>
    <source>
        <strain evidence="1 2">DSM 16695</strain>
    </source>
</reference>
<protein>
    <recommendedName>
        <fullName evidence="3">DUF1858 domain-containing protein</fullName>
    </recommendedName>
</protein>
<dbReference type="RefSeq" id="WP_160958781.1">
    <property type="nucleotide sequence ID" value="NZ_WVUD01000003.1"/>
</dbReference>
<dbReference type="InterPro" id="IPR038062">
    <property type="entry name" value="ScdA-like_N_sf"/>
</dbReference>